<evidence type="ECO:0000256" key="7">
    <source>
        <dbReference type="ARBA" id="ARBA00022989"/>
    </source>
</evidence>
<keyword evidence="5" id="KW-0571">Peptide transport</keyword>
<evidence type="ECO:0000256" key="8">
    <source>
        <dbReference type="ARBA" id="ARBA00023136"/>
    </source>
</evidence>
<feature type="transmembrane region" description="Helical" evidence="9">
    <location>
        <begin position="131"/>
        <end position="159"/>
    </location>
</feature>
<dbReference type="PANTHER" id="PTHR43386:SF1">
    <property type="entry name" value="D,D-DIPEPTIDE TRANSPORT SYSTEM PERMEASE PROTEIN DDPC-RELATED"/>
    <property type="match status" value="1"/>
</dbReference>
<feature type="domain" description="ABC transmembrane type-1" evidence="10">
    <location>
        <begin position="83"/>
        <end position="272"/>
    </location>
</feature>
<dbReference type="InterPro" id="IPR000515">
    <property type="entry name" value="MetI-like"/>
</dbReference>
<comment type="similarity">
    <text evidence="9">Belongs to the binding-protein-dependent transport system permease family.</text>
</comment>
<organism evidence="11 12">
    <name type="scientific">Plastorhodobacter daqingensis</name>
    <dbReference type="NCBI Taxonomy" id="1387281"/>
    <lineage>
        <taxon>Bacteria</taxon>
        <taxon>Pseudomonadati</taxon>
        <taxon>Pseudomonadota</taxon>
        <taxon>Alphaproteobacteria</taxon>
        <taxon>Rhodobacterales</taxon>
        <taxon>Paracoccaceae</taxon>
        <taxon>Plastorhodobacter</taxon>
    </lineage>
</organism>
<evidence type="ECO:0000256" key="1">
    <source>
        <dbReference type="ARBA" id="ARBA00004651"/>
    </source>
</evidence>
<accession>A0ABW2UMG1</accession>
<dbReference type="Pfam" id="PF00528">
    <property type="entry name" value="BPD_transp_1"/>
    <property type="match status" value="1"/>
</dbReference>
<comment type="caution">
    <text evidence="11">The sequence shown here is derived from an EMBL/GenBank/DDBJ whole genome shotgun (WGS) entry which is preliminary data.</text>
</comment>
<dbReference type="RefSeq" id="WP_377403232.1">
    <property type="nucleotide sequence ID" value="NZ_JBHTFQ010000005.1"/>
</dbReference>
<reference evidence="12" key="1">
    <citation type="journal article" date="2019" name="Int. J. Syst. Evol. Microbiol.">
        <title>The Global Catalogue of Microorganisms (GCM) 10K type strain sequencing project: providing services to taxonomists for standard genome sequencing and annotation.</title>
        <authorList>
            <consortium name="The Broad Institute Genomics Platform"/>
            <consortium name="The Broad Institute Genome Sequencing Center for Infectious Disease"/>
            <person name="Wu L."/>
            <person name="Ma J."/>
        </authorList>
    </citation>
    <scope>NUCLEOTIDE SEQUENCE [LARGE SCALE GENOMIC DNA]</scope>
    <source>
        <strain evidence="12">CGMCC 1.12750</strain>
    </source>
</reference>
<dbReference type="EMBL" id="JBHTFQ010000005">
    <property type="protein sequence ID" value="MFC7704669.1"/>
    <property type="molecule type" value="Genomic_DNA"/>
</dbReference>
<evidence type="ECO:0000259" key="10">
    <source>
        <dbReference type="PROSITE" id="PS50928"/>
    </source>
</evidence>
<keyword evidence="4 9" id="KW-0812">Transmembrane</keyword>
<evidence type="ECO:0000256" key="2">
    <source>
        <dbReference type="ARBA" id="ARBA00022448"/>
    </source>
</evidence>
<evidence type="ECO:0000256" key="9">
    <source>
        <dbReference type="RuleBase" id="RU363032"/>
    </source>
</evidence>
<name>A0ABW2UMG1_9RHOB</name>
<feature type="transmembrane region" description="Helical" evidence="9">
    <location>
        <begin position="250"/>
        <end position="272"/>
    </location>
</feature>
<gene>
    <name evidence="11" type="ORF">ACFQXB_10740</name>
</gene>
<evidence type="ECO:0000256" key="3">
    <source>
        <dbReference type="ARBA" id="ARBA00022475"/>
    </source>
</evidence>
<dbReference type="InterPro" id="IPR050366">
    <property type="entry name" value="BP-dependent_transpt_permease"/>
</dbReference>
<dbReference type="PANTHER" id="PTHR43386">
    <property type="entry name" value="OLIGOPEPTIDE TRANSPORT SYSTEM PERMEASE PROTEIN APPC"/>
    <property type="match status" value="1"/>
</dbReference>
<sequence>MMHPAEAFIFDAQPLRAPGQMRRWLGYALLGAVIALALLAPLLFPADPLRQSLRHALAGPDAAAPLGYDHLGRSLLARLAAGLRLSLAIALSAVTTAAVLGVALGVLAAWRGGWMDRAATLLADSFLALPGLLMVLIVTAVVPQTAVAFWIGLSLVLWIEYFRLSRALVTRLLAAPAVQASRLLGFGPIYIFRRHLWPALAPMLLTLAAFGTATSIMMIAALGFVSVGMRPPAPELGLMMVELLPYYREAPLALMQPVAAMFLTVLSLNLIAGGRRP</sequence>
<evidence type="ECO:0000256" key="6">
    <source>
        <dbReference type="ARBA" id="ARBA00022927"/>
    </source>
</evidence>
<feature type="transmembrane region" description="Helical" evidence="9">
    <location>
        <begin position="85"/>
        <end position="110"/>
    </location>
</feature>
<keyword evidence="3" id="KW-1003">Cell membrane</keyword>
<keyword evidence="8 9" id="KW-0472">Membrane</keyword>
<keyword evidence="2 9" id="KW-0813">Transport</keyword>
<keyword evidence="12" id="KW-1185">Reference proteome</keyword>
<feature type="transmembrane region" description="Helical" evidence="9">
    <location>
        <begin position="204"/>
        <end position="230"/>
    </location>
</feature>
<evidence type="ECO:0000313" key="11">
    <source>
        <dbReference type="EMBL" id="MFC7704669.1"/>
    </source>
</evidence>
<dbReference type="CDD" id="cd06261">
    <property type="entry name" value="TM_PBP2"/>
    <property type="match status" value="1"/>
</dbReference>
<proteinExistence type="inferred from homology"/>
<dbReference type="InterPro" id="IPR035906">
    <property type="entry name" value="MetI-like_sf"/>
</dbReference>
<dbReference type="Proteomes" id="UP001596516">
    <property type="component" value="Unassembled WGS sequence"/>
</dbReference>
<protein>
    <submittedName>
        <fullName evidence="11">ABC transporter permease</fullName>
    </submittedName>
</protein>
<evidence type="ECO:0000256" key="4">
    <source>
        <dbReference type="ARBA" id="ARBA00022692"/>
    </source>
</evidence>
<keyword evidence="7 9" id="KW-1133">Transmembrane helix</keyword>
<comment type="subcellular location">
    <subcellularLocation>
        <location evidence="1 9">Cell membrane</location>
        <topology evidence="1 9">Multi-pass membrane protein</topology>
    </subcellularLocation>
</comment>
<keyword evidence="6" id="KW-0653">Protein transport</keyword>
<dbReference type="Gene3D" id="1.10.3720.10">
    <property type="entry name" value="MetI-like"/>
    <property type="match status" value="1"/>
</dbReference>
<evidence type="ECO:0000313" key="12">
    <source>
        <dbReference type="Proteomes" id="UP001596516"/>
    </source>
</evidence>
<evidence type="ECO:0000256" key="5">
    <source>
        <dbReference type="ARBA" id="ARBA00022856"/>
    </source>
</evidence>
<feature type="transmembrane region" description="Helical" evidence="9">
    <location>
        <begin position="24"/>
        <end position="44"/>
    </location>
</feature>
<dbReference type="SUPFAM" id="SSF161098">
    <property type="entry name" value="MetI-like"/>
    <property type="match status" value="1"/>
</dbReference>
<dbReference type="PROSITE" id="PS50928">
    <property type="entry name" value="ABC_TM1"/>
    <property type="match status" value="1"/>
</dbReference>